<dbReference type="GO" id="GO:0046872">
    <property type="term" value="F:metal ion binding"/>
    <property type="evidence" value="ECO:0007669"/>
    <property type="project" value="UniProtKB-KW"/>
</dbReference>
<dbReference type="PANTHER" id="PTHR43112:SF3">
    <property type="entry name" value="FERREDOXIN-2, CHLOROPLASTIC"/>
    <property type="match status" value="1"/>
</dbReference>
<evidence type="ECO:0000256" key="5">
    <source>
        <dbReference type="ARBA" id="ARBA00022982"/>
    </source>
</evidence>
<dbReference type="InterPro" id="IPR036010">
    <property type="entry name" value="2Fe-2S_ferredoxin-like_sf"/>
</dbReference>
<sequence>MNVDETGQRAADATRESGKSGERANAPEAGAADGPSVQSPPSVPLVRVEPLGRTFEAPPELTLLEAAGFAGIRLPRLCRNGTCRTCLCRVVSGEASFTIEWPGLSREEKAEGYVLTCVAVARTDLVLDVPDAELL</sequence>
<organism evidence="11 12">
    <name type="scientific">Paraburkholderia silviterrae</name>
    <dbReference type="NCBI Taxonomy" id="2528715"/>
    <lineage>
        <taxon>Bacteria</taxon>
        <taxon>Pseudomonadati</taxon>
        <taxon>Pseudomonadota</taxon>
        <taxon>Betaproteobacteria</taxon>
        <taxon>Burkholderiales</taxon>
        <taxon>Burkholderiaceae</taxon>
        <taxon>Paraburkholderia</taxon>
    </lineage>
</organism>
<keyword evidence="12" id="KW-1185">Reference proteome</keyword>
<dbReference type="PROSITE" id="PS51085">
    <property type="entry name" value="2FE2S_FER_2"/>
    <property type="match status" value="1"/>
</dbReference>
<evidence type="ECO:0000313" key="12">
    <source>
        <dbReference type="Proteomes" id="UP000295722"/>
    </source>
</evidence>
<keyword evidence="3" id="KW-0001">2Fe-2S</keyword>
<keyword evidence="4" id="KW-0479">Metal-binding</keyword>
<dbReference type="Proteomes" id="UP000295722">
    <property type="component" value="Unassembled WGS sequence"/>
</dbReference>
<evidence type="ECO:0000256" key="9">
    <source>
        <dbReference type="SAM" id="MobiDB-lite"/>
    </source>
</evidence>
<evidence type="ECO:0000256" key="6">
    <source>
        <dbReference type="ARBA" id="ARBA00023004"/>
    </source>
</evidence>
<evidence type="ECO:0000256" key="2">
    <source>
        <dbReference type="ARBA" id="ARBA00022448"/>
    </source>
</evidence>
<keyword evidence="6" id="KW-0408">Iron</keyword>
<dbReference type="AlphaFoldDB" id="A0A4R5MGH2"/>
<feature type="region of interest" description="Disordered" evidence="9">
    <location>
        <begin position="1"/>
        <end position="43"/>
    </location>
</feature>
<keyword evidence="2" id="KW-0813">Transport</keyword>
<evidence type="ECO:0000256" key="8">
    <source>
        <dbReference type="ARBA" id="ARBA00034078"/>
    </source>
</evidence>
<evidence type="ECO:0000256" key="7">
    <source>
        <dbReference type="ARBA" id="ARBA00023014"/>
    </source>
</evidence>
<feature type="compositionally biased region" description="Basic and acidic residues" evidence="9">
    <location>
        <begin position="12"/>
        <end position="22"/>
    </location>
</feature>
<keyword evidence="7" id="KW-0411">Iron-sulfur</keyword>
<evidence type="ECO:0000256" key="1">
    <source>
        <dbReference type="ARBA" id="ARBA00007874"/>
    </source>
</evidence>
<reference evidence="11 12" key="1">
    <citation type="submission" date="2019-03" db="EMBL/GenBank/DDBJ databases">
        <title>Paraburkholderia sp. 4M-K11, isolated from subtropical forest soil.</title>
        <authorList>
            <person name="Gao Z.-H."/>
            <person name="Qiu L.-H."/>
        </authorList>
    </citation>
    <scope>NUCLEOTIDE SEQUENCE [LARGE SCALE GENOMIC DNA]</scope>
    <source>
        <strain evidence="11 12">4M-K11</strain>
    </source>
</reference>
<dbReference type="InterPro" id="IPR012675">
    <property type="entry name" value="Beta-grasp_dom_sf"/>
</dbReference>
<dbReference type="EMBL" id="SMRP01000001">
    <property type="protein sequence ID" value="TDG26352.1"/>
    <property type="molecule type" value="Genomic_DNA"/>
</dbReference>
<dbReference type="CDD" id="cd00207">
    <property type="entry name" value="fer2"/>
    <property type="match status" value="1"/>
</dbReference>
<dbReference type="OrthoDB" id="9806195at2"/>
<name>A0A4R5MGH2_9BURK</name>
<dbReference type="PANTHER" id="PTHR43112">
    <property type="entry name" value="FERREDOXIN"/>
    <property type="match status" value="1"/>
</dbReference>
<comment type="similarity">
    <text evidence="1">Belongs to the 2Fe2S plant-type ferredoxin family.</text>
</comment>
<evidence type="ECO:0000313" key="11">
    <source>
        <dbReference type="EMBL" id="TDG26352.1"/>
    </source>
</evidence>
<feature type="domain" description="2Fe-2S ferredoxin-type" evidence="10">
    <location>
        <begin position="44"/>
        <end position="133"/>
    </location>
</feature>
<keyword evidence="5" id="KW-0249">Electron transport</keyword>
<evidence type="ECO:0000259" key="10">
    <source>
        <dbReference type="PROSITE" id="PS51085"/>
    </source>
</evidence>
<dbReference type="InterPro" id="IPR001041">
    <property type="entry name" value="2Fe-2S_ferredoxin-type"/>
</dbReference>
<dbReference type="Gene3D" id="3.10.20.30">
    <property type="match status" value="1"/>
</dbReference>
<proteinExistence type="inferred from homology"/>
<evidence type="ECO:0000256" key="3">
    <source>
        <dbReference type="ARBA" id="ARBA00022714"/>
    </source>
</evidence>
<accession>A0A4R5MGH2</accession>
<dbReference type="Pfam" id="PF00111">
    <property type="entry name" value="Fer2"/>
    <property type="match status" value="1"/>
</dbReference>
<gene>
    <name evidence="11" type="ORF">EYW47_03100</name>
</gene>
<dbReference type="SUPFAM" id="SSF54292">
    <property type="entry name" value="2Fe-2S ferredoxin-like"/>
    <property type="match status" value="1"/>
</dbReference>
<comment type="caution">
    <text evidence="11">The sequence shown here is derived from an EMBL/GenBank/DDBJ whole genome shotgun (WGS) entry which is preliminary data.</text>
</comment>
<comment type="cofactor">
    <cofactor evidence="8">
        <name>[2Fe-2S] cluster</name>
        <dbReference type="ChEBI" id="CHEBI:190135"/>
    </cofactor>
</comment>
<dbReference type="GO" id="GO:0051537">
    <property type="term" value="F:2 iron, 2 sulfur cluster binding"/>
    <property type="evidence" value="ECO:0007669"/>
    <property type="project" value="UniProtKB-KW"/>
</dbReference>
<protein>
    <submittedName>
        <fullName evidence="11">2Fe-2S iron-sulfur cluster binding domain-containing protein</fullName>
    </submittedName>
</protein>
<evidence type="ECO:0000256" key="4">
    <source>
        <dbReference type="ARBA" id="ARBA00022723"/>
    </source>
</evidence>